<feature type="binding site" evidence="12">
    <location>
        <begin position="153"/>
        <end position="154"/>
    </location>
    <ligand>
        <name>UDP-N-acetyl-alpha-D-muramoyl-L-alanyl-D-glutamate</name>
        <dbReference type="ChEBI" id="CHEBI:83900"/>
    </ligand>
</feature>
<dbReference type="InterPro" id="IPR018109">
    <property type="entry name" value="Folylpolyglutamate_synth_CS"/>
</dbReference>
<dbReference type="PANTHER" id="PTHR23135">
    <property type="entry name" value="MUR LIGASE FAMILY MEMBER"/>
    <property type="match status" value="1"/>
</dbReference>
<protein>
    <recommendedName>
        <fullName evidence="12">UDP-N-acetylmuramoyl-L-alanyl-D-glutamate--2,6-diaminopimelate ligase</fullName>
        <ecNumber evidence="12">6.3.2.13</ecNumber>
    </recommendedName>
    <alternativeName>
        <fullName evidence="12">Meso-A2pm-adding enzyme</fullName>
    </alternativeName>
    <alternativeName>
        <fullName evidence="12">Meso-diaminopimelate-adding enzyme</fullName>
    </alternativeName>
    <alternativeName>
        <fullName evidence="12">UDP-MurNAc-L-Ala-D-Glu:meso-diaminopimelate ligase</fullName>
    </alternativeName>
    <alternativeName>
        <fullName evidence="12">UDP-MurNAc-tripeptide synthetase</fullName>
    </alternativeName>
    <alternativeName>
        <fullName evidence="12">UDP-N-acetylmuramyl-tripeptide synthetase</fullName>
    </alternativeName>
</protein>
<proteinExistence type="inferred from homology"/>
<dbReference type="InterPro" id="IPR036615">
    <property type="entry name" value="Mur_ligase_C_dom_sf"/>
</dbReference>
<dbReference type="Pfam" id="PF01225">
    <property type="entry name" value="Mur_ligase"/>
    <property type="match status" value="1"/>
</dbReference>
<dbReference type="SUPFAM" id="SSF63418">
    <property type="entry name" value="MurE/MurF N-terminal domain"/>
    <property type="match status" value="1"/>
</dbReference>
<dbReference type="SUPFAM" id="SSF53623">
    <property type="entry name" value="MurD-like peptide ligases, catalytic domain"/>
    <property type="match status" value="1"/>
</dbReference>
<evidence type="ECO:0000256" key="12">
    <source>
        <dbReference type="HAMAP-Rule" id="MF_00208"/>
    </source>
</evidence>
<keyword evidence="18" id="KW-1185">Reference proteome</keyword>
<evidence type="ECO:0000256" key="2">
    <source>
        <dbReference type="ARBA" id="ARBA00005898"/>
    </source>
</evidence>
<dbReference type="InterPro" id="IPR004101">
    <property type="entry name" value="Mur_ligase_C"/>
</dbReference>
<dbReference type="GO" id="GO:0008765">
    <property type="term" value="F:UDP-N-acetylmuramoylalanyl-D-glutamate-2,6-diaminopimelate ligase activity"/>
    <property type="evidence" value="ECO:0007669"/>
    <property type="project" value="UniProtKB-EC"/>
</dbReference>
<evidence type="ECO:0000256" key="5">
    <source>
        <dbReference type="ARBA" id="ARBA00022618"/>
    </source>
</evidence>
<dbReference type="RefSeq" id="WP_205132521.1">
    <property type="nucleotide sequence ID" value="NZ_JACSNT010000001.1"/>
</dbReference>
<feature type="binding site" evidence="12">
    <location>
        <position position="180"/>
    </location>
    <ligand>
        <name>UDP-N-acetyl-alpha-D-muramoyl-L-alanyl-D-glutamate</name>
        <dbReference type="ChEBI" id="CHEBI:83900"/>
    </ligand>
</feature>
<evidence type="ECO:0000313" key="18">
    <source>
        <dbReference type="Proteomes" id="UP000729290"/>
    </source>
</evidence>
<dbReference type="Pfam" id="PF02875">
    <property type="entry name" value="Mur_ligase_C"/>
    <property type="match status" value="1"/>
</dbReference>
<dbReference type="Proteomes" id="UP000729290">
    <property type="component" value="Unassembled WGS sequence"/>
</dbReference>
<keyword evidence="5 12" id="KW-0132">Cell division</keyword>
<feature type="binding site" evidence="12">
    <location>
        <position position="188"/>
    </location>
    <ligand>
        <name>UDP-N-acetyl-alpha-D-muramoyl-L-alanyl-D-glutamate</name>
        <dbReference type="ChEBI" id="CHEBI:83900"/>
    </ligand>
</feature>
<dbReference type="HAMAP" id="MF_00208">
    <property type="entry name" value="MurE"/>
    <property type="match status" value="1"/>
</dbReference>
<comment type="cofactor">
    <cofactor evidence="12">
        <name>Mg(2+)</name>
        <dbReference type="ChEBI" id="CHEBI:18420"/>
    </cofactor>
</comment>
<dbReference type="NCBIfam" id="NF001126">
    <property type="entry name" value="PRK00139.1-4"/>
    <property type="match status" value="1"/>
</dbReference>
<dbReference type="PROSITE" id="PS01011">
    <property type="entry name" value="FOLYLPOLYGLU_SYNT_1"/>
    <property type="match status" value="1"/>
</dbReference>
<dbReference type="Gene3D" id="3.40.1390.10">
    <property type="entry name" value="MurE/MurF, N-terminal domain"/>
    <property type="match status" value="1"/>
</dbReference>
<comment type="catalytic activity">
    <reaction evidence="12">
        <text>UDP-N-acetyl-alpha-D-muramoyl-L-alanyl-D-glutamate + meso-2,6-diaminopimelate + ATP = UDP-N-acetyl-alpha-D-muramoyl-L-alanyl-gamma-D-glutamyl-meso-2,6-diaminopimelate + ADP + phosphate + H(+)</text>
        <dbReference type="Rhea" id="RHEA:23676"/>
        <dbReference type="ChEBI" id="CHEBI:15378"/>
        <dbReference type="ChEBI" id="CHEBI:30616"/>
        <dbReference type="ChEBI" id="CHEBI:43474"/>
        <dbReference type="ChEBI" id="CHEBI:57791"/>
        <dbReference type="ChEBI" id="CHEBI:83900"/>
        <dbReference type="ChEBI" id="CHEBI:83905"/>
        <dbReference type="ChEBI" id="CHEBI:456216"/>
        <dbReference type="EC" id="6.3.2.13"/>
    </reaction>
</comment>
<keyword evidence="6 12" id="KW-0547">Nucleotide-binding</keyword>
<dbReference type="InterPro" id="IPR005761">
    <property type="entry name" value="UDP-N-AcMur-Glu-dNH2Pim_ligase"/>
</dbReference>
<keyword evidence="9 12" id="KW-0573">Peptidoglycan synthesis</keyword>
<feature type="modified residue" description="N6-carboxylysine" evidence="12">
    <location>
        <position position="220"/>
    </location>
</feature>
<evidence type="ECO:0000259" key="15">
    <source>
        <dbReference type="Pfam" id="PF02875"/>
    </source>
</evidence>
<evidence type="ECO:0000259" key="14">
    <source>
        <dbReference type="Pfam" id="PF01225"/>
    </source>
</evidence>
<sequence length="484" mass="52910">MKLRELLEQIPYQIIQGSAETEVSTIAYDSRKVERGGLFVAISGFQTDGHKFIPMAVEKGAAAILAEHAVEGVPENIPVLVTENNRAALAAAAAKYYEDPTASMQVMGVTGTNGKTTTTYLVRSVLERIGRKTGLVGTIENRIGDTVIPTERTTPESLELQALFRRMTEERVEDVVMEVSSHSLDLHRVDGIHFDVAVFTNLTQDHLDYHKTMENYKKAKGLLFARADKSVINLDDEAGAYMADCAKGSVMTYAIDHPADLRAEDISITAEGTAFTLVYEGGRYGVRLHTPGRFSVYNALGAIGACLYLGAPMEEILAGLAENPGVSGRFQTIRSKKGVQAIVDYAHTPDGLENVLNTAAEFVKGRIITVFGCGGDRDKTKRPIMGRIAGERSGYCIITSDNPRTEDPEQILRDVEAGTKETGCPYEKQVDRRAAICRAVDLAKPGDVIVIAGKGHETYQIFPDRTIHFDDTEEIRKAFGEDCL</sequence>
<feature type="binding site" evidence="12">
    <location>
        <position position="30"/>
    </location>
    <ligand>
        <name>UDP-N-acetyl-alpha-D-muramoyl-L-alanyl-D-glutamate</name>
        <dbReference type="ChEBI" id="CHEBI:83900"/>
    </ligand>
</feature>
<dbReference type="SUPFAM" id="SSF53244">
    <property type="entry name" value="MurD-like peptide ligases, peptide-binding domain"/>
    <property type="match status" value="1"/>
</dbReference>
<evidence type="ECO:0000256" key="6">
    <source>
        <dbReference type="ARBA" id="ARBA00022741"/>
    </source>
</evidence>
<dbReference type="InterPro" id="IPR013221">
    <property type="entry name" value="Mur_ligase_cen"/>
</dbReference>
<feature type="short sequence motif" description="Meso-diaminopimelate recognition motif" evidence="12">
    <location>
        <begin position="401"/>
        <end position="404"/>
    </location>
</feature>
<feature type="domain" description="Mur ligase N-terminal catalytic" evidence="14">
    <location>
        <begin position="23"/>
        <end position="97"/>
    </location>
</feature>
<organism evidence="17 18">
    <name type="scientific">Anaerotignum lactatifermentans</name>
    <dbReference type="NCBI Taxonomy" id="160404"/>
    <lineage>
        <taxon>Bacteria</taxon>
        <taxon>Bacillati</taxon>
        <taxon>Bacillota</taxon>
        <taxon>Clostridia</taxon>
        <taxon>Lachnospirales</taxon>
        <taxon>Anaerotignaceae</taxon>
        <taxon>Anaerotignum</taxon>
    </lineage>
</organism>
<comment type="caution">
    <text evidence="12">Lacks conserved residue(s) required for the propagation of feature annotation.</text>
</comment>
<dbReference type="InterPro" id="IPR000713">
    <property type="entry name" value="Mur_ligase_N"/>
</dbReference>
<evidence type="ECO:0000256" key="13">
    <source>
        <dbReference type="RuleBase" id="RU004135"/>
    </source>
</evidence>
<evidence type="ECO:0000256" key="10">
    <source>
        <dbReference type="ARBA" id="ARBA00023306"/>
    </source>
</evidence>
<keyword evidence="7 12" id="KW-0067">ATP-binding</keyword>
<dbReference type="InterPro" id="IPR035911">
    <property type="entry name" value="MurE/MurF_N"/>
</dbReference>
<comment type="PTM">
    <text evidence="12">Carboxylation is probably crucial for Mg(2+) binding and, consequently, for the gamma-phosphate positioning of ATP.</text>
</comment>
<feature type="binding site" evidence="12">
    <location>
        <position position="457"/>
    </location>
    <ligand>
        <name>meso-2,6-diaminopimelate</name>
        <dbReference type="ChEBI" id="CHEBI:57791"/>
    </ligand>
</feature>
<comment type="subcellular location">
    <subcellularLocation>
        <location evidence="12 13">Cytoplasm</location>
    </subcellularLocation>
</comment>
<dbReference type="Pfam" id="PF08245">
    <property type="entry name" value="Mur_ligase_M"/>
    <property type="match status" value="1"/>
</dbReference>
<dbReference type="PANTHER" id="PTHR23135:SF4">
    <property type="entry name" value="UDP-N-ACETYLMURAMOYL-L-ALANYL-D-GLUTAMATE--2,6-DIAMINOPIMELATE LIGASE MURE HOMOLOG, CHLOROPLASTIC"/>
    <property type="match status" value="1"/>
</dbReference>
<feature type="binding site" evidence="12">
    <location>
        <begin position="111"/>
        <end position="117"/>
    </location>
    <ligand>
        <name>ATP</name>
        <dbReference type="ChEBI" id="CHEBI:30616"/>
    </ligand>
</feature>
<keyword evidence="11 12" id="KW-0961">Cell wall biogenesis/degradation</keyword>
<evidence type="ECO:0000256" key="4">
    <source>
        <dbReference type="ARBA" id="ARBA00022598"/>
    </source>
</evidence>
<keyword evidence="4 12" id="KW-0436">Ligase</keyword>
<feature type="binding site" evidence="12">
    <location>
        <position position="453"/>
    </location>
    <ligand>
        <name>meso-2,6-diaminopimelate</name>
        <dbReference type="ChEBI" id="CHEBI:57791"/>
    </ligand>
</feature>
<keyword evidence="12" id="KW-0460">Magnesium</keyword>
<keyword evidence="3 12" id="KW-0963">Cytoplasm</keyword>
<dbReference type="InterPro" id="IPR036565">
    <property type="entry name" value="Mur-like_cat_sf"/>
</dbReference>
<feature type="domain" description="Mur ligase central" evidence="16">
    <location>
        <begin position="109"/>
        <end position="305"/>
    </location>
</feature>
<feature type="domain" description="Mur ligase C-terminal" evidence="15">
    <location>
        <begin position="328"/>
        <end position="455"/>
    </location>
</feature>
<gene>
    <name evidence="12" type="primary">murE</name>
    <name evidence="17" type="ORF">H9X83_00095</name>
</gene>
<dbReference type="Gene3D" id="3.40.1190.10">
    <property type="entry name" value="Mur-like, catalytic domain"/>
    <property type="match status" value="1"/>
</dbReference>
<comment type="function">
    <text evidence="12">Catalyzes the addition of meso-diaminopimelic acid to the nucleotide precursor UDP-N-acetylmuramoyl-L-alanyl-D-glutamate (UMAG) in the biosynthesis of bacterial cell-wall peptidoglycan.</text>
</comment>
<evidence type="ECO:0000313" key="17">
    <source>
        <dbReference type="EMBL" id="MBM6876562.1"/>
    </source>
</evidence>
<keyword evidence="8 12" id="KW-0133">Cell shape</keyword>
<dbReference type="NCBIfam" id="NF001124">
    <property type="entry name" value="PRK00139.1-2"/>
    <property type="match status" value="1"/>
</dbReference>
<evidence type="ECO:0000256" key="1">
    <source>
        <dbReference type="ARBA" id="ARBA00004752"/>
    </source>
</evidence>
<feature type="binding site" evidence="12">
    <location>
        <position position="377"/>
    </location>
    <ligand>
        <name>meso-2,6-diaminopimelate</name>
        <dbReference type="ChEBI" id="CHEBI:57791"/>
    </ligand>
</feature>
<reference evidence="17 18" key="1">
    <citation type="journal article" date="2021" name="Sci. Rep.">
        <title>The distribution of antibiotic resistance genes in chicken gut microbiota commensals.</title>
        <authorList>
            <person name="Juricova H."/>
            <person name="Matiasovicova J."/>
            <person name="Kubasova T."/>
            <person name="Cejkova D."/>
            <person name="Rychlik I."/>
        </authorList>
    </citation>
    <scope>NUCLEOTIDE SEQUENCE [LARGE SCALE GENOMIC DNA]</scope>
    <source>
        <strain evidence="17 18">An431b</strain>
    </source>
</reference>
<evidence type="ECO:0000256" key="7">
    <source>
        <dbReference type="ARBA" id="ARBA00022840"/>
    </source>
</evidence>
<evidence type="ECO:0000256" key="8">
    <source>
        <dbReference type="ARBA" id="ARBA00022960"/>
    </source>
</evidence>
<evidence type="ECO:0000256" key="3">
    <source>
        <dbReference type="ARBA" id="ARBA00022490"/>
    </source>
</evidence>
<comment type="similarity">
    <text evidence="2 12">Belongs to the MurCDEF family. MurE subfamily.</text>
</comment>
<dbReference type="EMBL" id="JACSNV010000001">
    <property type="protein sequence ID" value="MBM6876562.1"/>
    <property type="molecule type" value="Genomic_DNA"/>
</dbReference>
<comment type="pathway">
    <text evidence="1 12 13">Cell wall biogenesis; peptidoglycan biosynthesis.</text>
</comment>
<evidence type="ECO:0000259" key="16">
    <source>
        <dbReference type="Pfam" id="PF08245"/>
    </source>
</evidence>
<name>A0ABS2G616_9FIRM</name>
<keyword evidence="10 12" id="KW-0131">Cell cycle</keyword>
<feature type="binding site" evidence="12">
    <location>
        <begin position="401"/>
        <end position="404"/>
    </location>
    <ligand>
        <name>meso-2,6-diaminopimelate</name>
        <dbReference type="ChEBI" id="CHEBI:57791"/>
    </ligand>
</feature>
<accession>A0ABS2G616</accession>
<dbReference type="NCBIfam" id="TIGR01085">
    <property type="entry name" value="murE"/>
    <property type="match status" value="1"/>
</dbReference>
<evidence type="ECO:0000256" key="11">
    <source>
        <dbReference type="ARBA" id="ARBA00023316"/>
    </source>
</evidence>
<dbReference type="Gene3D" id="3.90.190.20">
    <property type="entry name" value="Mur ligase, C-terminal domain"/>
    <property type="match status" value="1"/>
</dbReference>
<dbReference type="EC" id="6.3.2.13" evidence="12"/>
<comment type="caution">
    <text evidence="17">The sequence shown here is derived from an EMBL/GenBank/DDBJ whole genome shotgun (WGS) entry which is preliminary data.</text>
</comment>
<evidence type="ECO:0000256" key="9">
    <source>
        <dbReference type="ARBA" id="ARBA00022984"/>
    </source>
</evidence>